<organism evidence="2 3">
    <name type="scientific">Streptomyces antimycoticus</name>
    <dbReference type="NCBI Taxonomy" id="68175"/>
    <lineage>
        <taxon>Bacteria</taxon>
        <taxon>Bacillati</taxon>
        <taxon>Actinomycetota</taxon>
        <taxon>Actinomycetes</taxon>
        <taxon>Kitasatosporales</taxon>
        <taxon>Streptomycetaceae</taxon>
        <taxon>Streptomyces</taxon>
        <taxon>Streptomyces violaceusniger group</taxon>
    </lineage>
</organism>
<keyword evidence="3" id="KW-1185">Reference proteome</keyword>
<proteinExistence type="predicted"/>
<evidence type="ECO:0000256" key="1">
    <source>
        <dbReference type="SAM" id="MobiDB-lite"/>
    </source>
</evidence>
<sequence>MPFGRHDQFLGHGHGHGHPDDVHGVQNRDPLASGEAAGLPVVGDPDRAGEFRPVLNQRQGLRLAEVLEGAPRVTGEDQPP</sequence>
<evidence type="ECO:0000313" key="3">
    <source>
        <dbReference type="Proteomes" id="UP000299290"/>
    </source>
</evidence>
<protein>
    <submittedName>
        <fullName evidence="2">Uncharacterized protein</fullName>
    </submittedName>
</protein>
<dbReference type="Proteomes" id="UP000299290">
    <property type="component" value="Unassembled WGS sequence"/>
</dbReference>
<evidence type="ECO:0000313" key="2">
    <source>
        <dbReference type="EMBL" id="GDY46684.1"/>
    </source>
</evidence>
<feature type="region of interest" description="Disordered" evidence="1">
    <location>
        <begin position="1"/>
        <end position="50"/>
    </location>
</feature>
<gene>
    <name evidence="2" type="ORF">SANT12839_075660</name>
</gene>
<comment type="caution">
    <text evidence="2">The sequence shown here is derived from an EMBL/GenBank/DDBJ whole genome shotgun (WGS) entry which is preliminary data.</text>
</comment>
<reference evidence="2 3" key="1">
    <citation type="journal article" date="2020" name="Int. J. Syst. Evol. Microbiol.">
        <title>Reclassification of Streptomyces castelarensis and Streptomyces sporoclivatus as later heterotypic synonyms of Streptomyces antimycoticus.</title>
        <authorList>
            <person name="Komaki H."/>
            <person name="Tamura T."/>
        </authorList>
    </citation>
    <scope>NUCLEOTIDE SEQUENCE [LARGE SCALE GENOMIC DNA]</scope>
    <source>
        <strain evidence="2 3">NBRC 12839</strain>
    </source>
</reference>
<accession>A0A4D4KEV2</accession>
<name>A0A4D4KEV2_9ACTN</name>
<dbReference type="AlphaFoldDB" id="A0A4D4KEV2"/>
<dbReference type="EMBL" id="BJHV01000001">
    <property type="protein sequence ID" value="GDY46684.1"/>
    <property type="molecule type" value="Genomic_DNA"/>
</dbReference>